<gene>
    <name evidence="17" type="primary">DGA1_2</name>
    <name evidence="17" type="ORF">HK099_007652</name>
</gene>
<dbReference type="GO" id="GO:0006071">
    <property type="term" value="P:glycerol metabolic process"/>
    <property type="evidence" value="ECO:0007669"/>
    <property type="project" value="UniProtKB-UniRule"/>
</dbReference>
<dbReference type="EC" id="2.3.1.20" evidence="5 16"/>
<evidence type="ECO:0000256" key="15">
    <source>
        <dbReference type="ARBA" id="ARBA00048109"/>
    </source>
</evidence>
<keyword evidence="7" id="KW-0808">Transferase</keyword>
<keyword evidence="6 16" id="KW-0444">Lipid biosynthesis</keyword>
<evidence type="ECO:0000313" key="18">
    <source>
        <dbReference type="Proteomes" id="UP001211065"/>
    </source>
</evidence>
<reference evidence="17" key="1">
    <citation type="submission" date="2020-05" db="EMBL/GenBank/DDBJ databases">
        <title>Phylogenomic resolution of chytrid fungi.</title>
        <authorList>
            <person name="Stajich J.E."/>
            <person name="Amses K."/>
            <person name="Simmons R."/>
            <person name="Seto K."/>
            <person name="Myers J."/>
            <person name="Bonds A."/>
            <person name="Quandt C.A."/>
            <person name="Barry K."/>
            <person name="Liu P."/>
            <person name="Grigoriev I."/>
            <person name="Longcore J.E."/>
            <person name="James T.Y."/>
        </authorList>
    </citation>
    <scope>NUCLEOTIDE SEQUENCE</scope>
    <source>
        <strain evidence="17">JEL0476</strain>
    </source>
</reference>
<evidence type="ECO:0000256" key="5">
    <source>
        <dbReference type="ARBA" id="ARBA00013244"/>
    </source>
</evidence>
<keyword evidence="9" id="KW-0319">Glycerol metabolism</keyword>
<evidence type="ECO:0000256" key="13">
    <source>
        <dbReference type="ARBA" id="ARBA00023136"/>
    </source>
</evidence>
<evidence type="ECO:0000256" key="4">
    <source>
        <dbReference type="ARBA" id="ARBA00005420"/>
    </source>
</evidence>
<dbReference type="GO" id="GO:0005789">
    <property type="term" value="C:endoplasmic reticulum membrane"/>
    <property type="evidence" value="ECO:0007669"/>
    <property type="project" value="UniProtKB-SubCell"/>
</dbReference>
<keyword evidence="10 16" id="KW-0256">Endoplasmic reticulum</keyword>
<keyword evidence="13" id="KW-0472">Membrane</keyword>
<evidence type="ECO:0000313" key="17">
    <source>
        <dbReference type="EMBL" id="KAJ3224932.1"/>
    </source>
</evidence>
<evidence type="ECO:0000256" key="2">
    <source>
        <dbReference type="ARBA" id="ARBA00004771"/>
    </source>
</evidence>
<organism evidence="17 18">
    <name type="scientific">Clydaea vesicula</name>
    <dbReference type="NCBI Taxonomy" id="447962"/>
    <lineage>
        <taxon>Eukaryota</taxon>
        <taxon>Fungi</taxon>
        <taxon>Fungi incertae sedis</taxon>
        <taxon>Chytridiomycota</taxon>
        <taxon>Chytridiomycota incertae sedis</taxon>
        <taxon>Chytridiomycetes</taxon>
        <taxon>Lobulomycetales</taxon>
        <taxon>Lobulomycetaceae</taxon>
        <taxon>Clydaea</taxon>
    </lineage>
</organism>
<evidence type="ECO:0000256" key="14">
    <source>
        <dbReference type="ARBA" id="ARBA00023315"/>
    </source>
</evidence>
<comment type="pathway">
    <text evidence="3">Lipid metabolism.</text>
</comment>
<keyword evidence="18" id="KW-1185">Reference proteome</keyword>
<evidence type="ECO:0000256" key="11">
    <source>
        <dbReference type="ARBA" id="ARBA00022989"/>
    </source>
</evidence>
<keyword evidence="12 16" id="KW-0443">Lipid metabolism</keyword>
<evidence type="ECO:0000256" key="3">
    <source>
        <dbReference type="ARBA" id="ARBA00005189"/>
    </source>
</evidence>
<name>A0AAD5U8Y9_9FUNG</name>
<dbReference type="CDD" id="cd07987">
    <property type="entry name" value="LPLAT_MGAT-like"/>
    <property type="match status" value="1"/>
</dbReference>
<sequence length="303" mass="34747">MVKTFTLFANSKMAKKPLVKRIKEVISSAHKPSKGGNKKSFKTIRFVDDLIGMKHFCDYMDLDLIKEEDLIDGPSYLFCLHPHGVLGYSHYANFMSTYSKFYSLFPKISLRTCTINLNFKVPFARESFVLRGFISADKESINFSLNKKNNDASKINAVAIVIGGAKESELAIPNRNTLVLKNRKGFVKIAIQNGSSLVPVYSFQENNLYKQIENKTIKKIQNLFQKYTTFRPVLVYGRFGTLIPFRTKIVTVVGKPIKVAKNPNPTEEEINKYHKQYILGVREIFDKYKDLYAKDRTEDLIII</sequence>
<dbReference type="Pfam" id="PF03982">
    <property type="entry name" value="DAGAT"/>
    <property type="match status" value="1"/>
</dbReference>
<dbReference type="InterPro" id="IPR007130">
    <property type="entry name" value="DAGAT"/>
</dbReference>
<protein>
    <recommendedName>
        <fullName evidence="5 16">Diacylglycerol O-acyltransferase</fullName>
        <ecNumber evidence="5 16">2.3.1.20</ecNumber>
    </recommendedName>
</protein>
<evidence type="ECO:0000256" key="16">
    <source>
        <dbReference type="RuleBase" id="RU367023"/>
    </source>
</evidence>
<dbReference type="PANTHER" id="PTHR12317">
    <property type="entry name" value="DIACYLGLYCEROL O-ACYLTRANSFERASE"/>
    <property type="match status" value="1"/>
</dbReference>
<evidence type="ECO:0000256" key="10">
    <source>
        <dbReference type="ARBA" id="ARBA00022824"/>
    </source>
</evidence>
<evidence type="ECO:0000256" key="9">
    <source>
        <dbReference type="ARBA" id="ARBA00022798"/>
    </source>
</evidence>
<accession>A0AAD5U8Y9</accession>
<evidence type="ECO:0000256" key="8">
    <source>
        <dbReference type="ARBA" id="ARBA00022692"/>
    </source>
</evidence>
<keyword evidence="11" id="KW-1133">Transmembrane helix</keyword>
<dbReference type="AlphaFoldDB" id="A0AAD5U8Y9"/>
<evidence type="ECO:0000256" key="7">
    <source>
        <dbReference type="ARBA" id="ARBA00022679"/>
    </source>
</evidence>
<dbReference type="GO" id="GO:0019432">
    <property type="term" value="P:triglyceride biosynthetic process"/>
    <property type="evidence" value="ECO:0007669"/>
    <property type="project" value="UniProtKB-UniRule"/>
</dbReference>
<comment type="similarity">
    <text evidence="4 16">Belongs to the diacylglycerol acyltransferase family.</text>
</comment>
<comment type="caution">
    <text evidence="17">The sequence shown here is derived from an EMBL/GenBank/DDBJ whole genome shotgun (WGS) entry which is preliminary data.</text>
</comment>
<comment type="pathway">
    <text evidence="2 16">Glycerolipid metabolism; triacylglycerol biosynthesis.</text>
</comment>
<comment type="catalytic activity">
    <reaction evidence="15 16">
        <text>an acyl-CoA + a 1,2-diacyl-sn-glycerol = a triacyl-sn-glycerol + CoA</text>
        <dbReference type="Rhea" id="RHEA:10868"/>
        <dbReference type="ChEBI" id="CHEBI:17815"/>
        <dbReference type="ChEBI" id="CHEBI:57287"/>
        <dbReference type="ChEBI" id="CHEBI:58342"/>
        <dbReference type="ChEBI" id="CHEBI:64615"/>
        <dbReference type="EC" id="2.3.1.20"/>
    </reaction>
</comment>
<keyword evidence="8" id="KW-0812">Transmembrane</keyword>
<dbReference type="PANTHER" id="PTHR12317:SF0">
    <property type="entry name" value="ACYLTRANSFERASE"/>
    <property type="match status" value="1"/>
</dbReference>
<evidence type="ECO:0000256" key="6">
    <source>
        <dbReference type="ARBA" id="ARBA00022516"/>
    </source>
</evidence>
<dbReference type="Proteomes" id="UP001211065">
    <property type="component" value="Unassembled WGS sequence"/>
</dbReference>
<keyword evidence="14 16" id="KW-0012">Acyltransferase</keyword>
<dbReference type="GO" id="GO:0004144">
    <property type="term" value="F:diacylglycerol O-acyltransferase activity"/>
    <property type="evidence" value="ECO:0007669"/>
    <property type="project" value="UniProtKB-UniRule"/>
</dbReference>
<comment type="subcellular location">
    <subcellularLocation>
        <location evidence="1 16">Endoplasmic reticulum membrane</location>
        <topology evidence="1 16">Multi-pass membrane protein</topology>
    </subcellularLocation>
</comment>
<comment type="function">
    <text evidence="16">Catalyzes the terminal and only committed step in triacylglycerol synthesis by using diacylglycerol and fatty acyl CoA as substrates.</text>
</comment>
<proteinExistence type="inferred from homology"/>
<evidence type="ECO:0000256" key="12">
    <source>
        <dbReference type="ARBA" id="ARBA00023098"/>
    </source>
</evidence>
<dbReference type="EMBL" id="JADGJW010000076">
    <property type="protein sequence ID" value="KAJ3224932.1"/>
    <property type="molecule type" value="Genomic_DNA"/>
</dbReference>
<evidence type="ECO:0000256" key="1">
    <source>
        <dbReference type="ARBA" id="ARBA00004477"/>
    </source>
</evidence>